<sequence>MPSLSPPNAPYKIAVSQPFHHNGAVKSLVFSPDGKWIVSGSEDKTVRAWVGNWQGWLDIACNRLRYHPVLNDPETLAQDEIARGARETCQKYSPDWQTK</sequence>
<keyword evidence="1" id="KW-0853">WD repeat</keyword>
<dbReference type="AlphaFoldDB" id="A0A3E0LA31"/>
<dbReference type="Pfam" id="PF00400">
    <property type="entry name" value="WD40"/>
    <property type="match status" value="1"/>
</dbReference>
<dbReference type="InterPro" id="IPR036322">
    <property type="entry name" value="WD40_repeat_dom_sf"/>
</dbReference>
<reference evidence="2 3" key="1">
    <citation type="submission" date="2017-10" db="EMBL/GenBank/DDBJ databases">
        <title>A large-scale comparative metagenomic study reveals the eutrophication-driven functional interactions in six Microcystis-epibionts communities.</title>
        <authorList>
            <person name="Li Q."/>
            <person name="Lin F."/>
        </authorList>
    </citation>
    <scope>NUCLEOTIDE SEQUENCE [LARGE SCALE GENOMIC DNA]</scope>
    <source>
        <strain evidence="2">TF09</strain>
    </source>
</reference>
<dbReference type="Gene3D" id="2.130.10.10">
    <property type="entry name" value="YVTN repeat-like/Quinoprotein amine dehydrogenase"/>
    <property type="match status" value="1"/>
</dbReference>
<feature type="repeat" description="WD" evidence="1">
    <location>
        <begin position="18"/>
        <end position="49"/>
    </location>
</feature>
<dbReference type="SMART" id="SM00320">
    <property type="entry name" value="WD40"/>
    <property type="match status" value="1"/>
</dbReference>
<proteinExistence type="predicted"/>
<dbReference type="SUPFAM" id="SSF50978">
    <property type="entry name" value="WD40 repeat-like"/>
    <property type="match status" value="1"/>
</dbReference>
<dbReference type="InterPro" id="IPR015943">
    <property type="entry name" value="WD40/YVTN_repeat-like_dom_sf"/>
</dbReference>
<accession>A0A3E0LA31</accession>
<protein>
    <submittedName>
        <fullName evidence="2">Uncharacterized protein</fullName>
    </submittedName>
</protein>
<dbReference type="PROSITE" id="PS50294">
    <property type="entry name" value="WD_REPEATS_REGION"/>
    <property type="match status" value="1"/>
</dbReference>
<evidence type="ECO:0000256" key="1">
    <source>
        <dbReference type="PROSITE-ProRule" id="PRU00221"/>
    </source>
</evidence>
<organism evidence="2 3">
    <name type="scientific">Microcystis flos-aquae TF09</name>
    <dbReference type="NCBI Taxonomy" id="2060473"/>
    <lineage>
        <taxon>Bacteria</taxon>
        <taxon>Bacillati</taxon>
        <taxon>Cyanobacteriota</taxon>
        <taxon>Cyanophyceae</taxon>
        <taxon>Oscillatoriophycideae</taxon>
        <taxon>Chroococcales</taxon>
        <taxon>Microcystaceae</taxon>
        <taxon>Microcystis</taxon>
    </lineage>
</organism>
<comment type="caution">
    <text evidence="2">The sequence shown here is derived from an EMBL/GenBank/DDBJ whole genome shotgun (WGS) entry which is preliminary data.</text>
</comment>
<dbReference type="Proteomes" id="UP000256873">
    <property type="component" value="Unassembled WGS sequence"/>
</dbReference>
<dbReference type="InterPro" id="IPR001680">
    <property type="entry name" value="WD40_rpt"/>
</dbReference>
<evidence type="ECO:0000313" key="3">
    <source>
        <dbReference type="Proteomes" id="UP000256873"/>
    </source>
</evidence>
<gene>
    <name evidence="2" type="ORF">DWQ54_02175</name>
</gene>
<name>A0A3E0LA31_9CHRO</name>
<dbReference type="PROSITE" id="PS50082">
    <property type="entry name" value="WD_REPEATS_2"/>
    <property type="match status" value="1"/>
</dbReference>
<evidence type="ECO:0000313" key="2">
    <source>
        <dbReference type="EMBL" id="REJ44360.1"/>
    </source>
</evidence>
<dbReference type="EMBL" id="QQWC01000001">
    <property type="protein sequence ID" value="REJ44360.1"/>
    <property type="molecule type" value="Genomic_DNA"/>
</dbReference>